<sequence length="182" mass="20932">MRINPTEFQFRHLSYRIRSAKEADAKDLSEVRLQIDGETENMDREQGEAYIDEAGFKQLIKEDTASSFNLFLVCEANGRIVGFSRCQGSQLKRFSHKVEFGVCVLKDFWGYGIGSNLLKESIKWADANKVKKITLNVLETNEKAIMLYKKYGFEKEGVLKKDKFLSDGNYYNTVLMGRVKES</sequence>
<dbReference type="Gene3D" id="3.40.630.30">
    <property type="match status" value="1"/>
</dbReference>
<dbReference type="SUPFAM" id="SSF55729">
    <property type="entry name" value="Acyl-CoA N-acyltransferases (Nat)"/>
    <property type="match status" value="1"/>
</dbReference>
<dbReference type="EMBL" id="JACWFH010000039">
    <property type="protein sequence ID" value="MBY0099584.1"/>
    <property type="molecule type" value="Genomic_DNA"/>
</dbReference>
<evidence type="ECO:0000259" key="1">
    <source>
        <dbReference type="PROSITE" id="PS51186"/>
    </source>
</evidence>
<dbReference type="InterPro" id="IPR000182">
    <property type="entry name" value="GNAT_dom"/>
</dbReference>
<dbReference type="InterPro" id="IPR016181">
    <property type="entry name" value="Acyl_CoA_acyltransferase"/>
</dbReference>
<comment type="caution">
    <text evidence="2">The sequence shown here is derived from an EMBL/GenBank/DDBJ whole genome shotgun (WGS) entry which is preliminary data.</text>
</comment>
<evidence type="ECO:0000313" key="3">
    <source>
        <dbReference type="Proteomes" id="UP000769780"/>
    </source>
</evidence>
<feature type="domain" description="N-acetyltransferase" evidence="1">
    <location>
        <begin position="15"/>
        <end position="181"/>
    </location>
</feature>
<dbReference type="CDD" id="cd04301">
    <property type="entry name" value="NAT_SF"/>
    <property type="match status" value="1"/>
</dbReference>
<dbReference type="PROSITE" id="PS51186">
    <property type="entry name" value="GNAT"/>
    <property type="match status" value="1"/>
</dbReference>
<dbReference type="Pfam" id="PF00583">
    <property type="entry name" value="Acetyltransf_1"/>
    <property type="match status" value="1"/>
</dbReference>
<evidence type="ECO:0000313" key="2">
    <source>
        <dbReference type="EMBL" id="MBY0099584.1"/>
    </source>
</evidence>
<proteinExistence type="predicted"/>
<gene>
    <name evidence="2" type="ORF">H0185_22850</name>
</gene>
<dbReference type="Proteomes" id="UP000769780">
    <property type="component" value="Unassembled WGS sequence"/>
</dbReference>
<dbReference type="PANTHER" id="PTHR43415:SF3">
    <property type="entry name" value="GNAT-FAMILY ACETYLTRANSFERASE"/>
    <property type="match status" value="1"/>
</dbReference>
<name>A0ABS7KBF1_9BACI</name>
<organism evidence="2 3">
    <name type="scientific">Mesobacillus maritimus</name>
    <dbReference type="NCBI Taxonomy" id="1643336"/>
    <lineage>
        <taxon>Bacteria</taxon>
        <taxon>Bacillati</taxon>
        <taxon>Bacillota</taxon>
        <taxon>Bacilli</taxon>
        <taxon>Bacillales</taxon>
        <taxon>Bacillaceae</taxon>
        <taxon>Mesobacillus</taxon>
    </lineage>
</organism>
<dbReference type="PANTHER" id="PTHR43415">
    <property type="entry name" value="SPERMIDINE N(1)-ACETYLTRANSFERASE"/>
    <property type="match status" value="1"/>
</dbReference>
<accession>A0ABS7KBF1</accession>
<reference evidence="2 3" key="1">
    <citation type="submission" date="2020-07" db="EMBL/GenBank/DDBJ databases">
        <title>Fungal Genomes of the International Space Station.</title>
        <authorList>
            <person name="Seuylemezian A."/>
            <person name="Singh N.K."/>
            <person name="Wood J."/>
            <person name="Venkateswaran K."/>
        </authorList>
    </citation>
    <scope>NUCLEOTIDE SEQUENCE [LARGE SCALE GENOMIC DNA]</scope>
    <source>
        <strain evidence="2 3">PL-B2</strain>
    </source>
</reference>
<dbReference type="RefSeq" id="WP_221875911.1">
    <property type="nucleotide sequence ID" value="NZ_JACWFH010000039.1"/>
</dbReference>
<keyword evidence="3" id="KW-1185">Reference proteome</keyword>
<protein>
    <submittedName>
        <fullName evidence="2">GNAT family N-acetyltransferase</fullName>
    </submittedName>
</protein>